<proteinExistence type="predicted"/>
<comment type="caution">
    <text evidence="1">The sequence shown here is derived from an EMBL/GenBank/DDBJ whole genome shotgun (WGS) entry which is preliminary data.</text>
</comment>
<dbReference type="EMBL" id="BARS01041315">
    <property type="protein sequence ID" value="GAG30877.1"/>
    <property type="molecule type" value="Genomic_DNA"/>
</dbReference>
<organism evidence="1">
    <name type="scientific">marine sediment metagenome</name>
    <dbReference type="NCBI Taxonomy" id="412755"/>
    <lineage>
        <taxon>unclassified sequences</taxon>
        <taxon>metagenomes</taxon>
        <taxon>ecological metagenomes</taxon>
    </lineage>
</organism>
<reference evidence="1" key="1">
    <citation type="journal article" date="2014" name="Front. Microbiol.">
        <title>High frequency of phylogenetically diverse reductive dehalogenase-homologous genes in deep subseafloor sedimentary metagenomes.</title>
        <authorList>
            <person name="Kawai M."/>
            <person name="Futagami T."/>
            <person name="Toyoda A."/>
            <person name="Takaki Y."/>
            <person name="Nishi S."/>
            <person name="Hori S."/>
            <person name="Arai W."/>
            <person name="Tsubouchi T."/>
            <person name="Morono Y."/>
            <person name="Uchiyama I."/>
            <person name="Ito T."/>
            <person name="Fujiyama A."/>
            <person name="Inagaki F."/>
            <person name="Takami H."/>
        </authorList>
    </citation>
    <scope>NUCLEOTIDE SEQUENCE</scope>
    <source>
        <strain evidence="1">Expedition CK06-06</strain>
    </source>
</reference>
<gene>
    <name evidence="1" type="ORF">S01H1_62850</name>
</gene>
<name>X0X648_9ZZZZ</name>
<evidence type="ECO:0000313" key="1">
    <source>
        <dbReference type="EMBL" id="GAG30877.1"/>
    </source>
</evidence>
<sequence length="253" mass="26960">YRPLALGASIPIPSVSDKQAYISFIVNNAFVAEEIEKTSINYGVTTNRIGNGETGYAITQGVAVCFVDIQDAGHEYARPEADKFISCAGKSTIKILAQEAGTGDTLCRVHLGIPVYTTFGKSITQIEPDIETAVEVWIDGVDQQIFETVVMDWLSVEPISAGKEIAFVFVPDEGIFRVIAAECEDPEPFSFGSSSVISLVGATVPATFANFGVYDSFTNQGRAGGDADGVGLDNTGGPASQWRLDAVLTWIST</sequence>
<feature type="non-terminal residue" evidence="1">
    <location>
        <position position="253"/>
    </location>
</feature>
<feature type="non-terminal residue" evidence="1">
    <location>
        <position position="1"/>
    </location>
</feature>
<accession>X0X648</accession>
<protein>
    <submittedName>
        <fullName evidence="1">Uncharacterized protein</fullName>
    </submittedName>
</protein>
<dbReference type="AlphaFoldDB" id="X0X648"/>